<proteinExistence type="predicted"/>
<evidence type="ECO:0000313" key="2">
    <source>
        <dbReference type="Proteomes" id="UP000288168"/>
    </source>
</evidence>
<evidence type="ECO:0000313" key="1">
    <source>
        <dbReference type="EMBL" id="RSL49528.1"/>
    </source>
</evidence>
<protein>
    <recommendedName>
        <fullName evidence="3">SnoaL-like domain-containing protein</fullName>
    </recommendedName>
</protein>
<dbReference type="OrthoDB" id="3468019at2759"/>
<reference evidence="1 2" key="1">
    <citation type="submission" date="2017-06" db="EMBL/GenBank/DDBJ databases">
        <title>Comparative genomic analysis of Ambrosia Fusariam Clade fungi.</title>
        <authorList>
            <person name="Stajich J.E."/>
            <person name="Carrillo J."/>
            <person name="Kijimoto T."/>
            <person name="Eskalen A."/>
            <person name="O'Donnell K."/>
            <person name="Kasson M."/>
        </authorList>
    </citation>
    <scope>NUCLEOTIDE SEQUENCE [LARGE SCALE GENOMIC DNA]</scope>
    <source>
        <strain evidence="1 2">NRRL62584</strain>
    </source>
</reference>
<dbReference type="AlphaFoldDB" id="A0A428P905"/>
<sequence>MGYNIDSAEWPTGIEVSQAVKNLIERFYLLLDNSSPSFGHSLADEVFASDGVAHFSPVPSRGSEVEIRLSRRNSWDRITSRKHRVLKVYICGPDANDILFTGHAEMEFKNGQRIGSDYAGRIRVTHYQDDNPRISLYQDMSALVKALSPG</sequence>
<dbReference type="Proteomes" id="UP000288168">
    <property type="component" value="Unassembled WGS sequence"/>
</dbReference>
<gene>
    <name evidence="1" type="ORF">CEP54_012379</name>
</gene>
<accession>A0A428P905</accession>
<evidence type="ECO:0008006" key="3">
    <source>
        <dbReference type="Google" id="ProtNLM"/>
    </source>
</evidence>
<organism evidence="1 2">
    <name type="scientific">Fusarium duplospermum</name>
    <dbReference type="NCBI Taxonomy" id="1325734"/>
    <lineage>
        <taxon>Eukaryota</taxon>
        <taxon>Fungi</taxon>
        <taxon>Dikarya</taxon>
        <taxon>Ascomycota</taxon>
        <taxon>Pezizomycotina</taxon>
        <taxon>Sordariomycetes</taxon>
        <taxon>Hypocreomycetidae</taxon>
        <taxon>Hypocreales</taxon>
        <taxon>Nectriaceae</taxon>
        <taxon>Fusarium</taxon>
        <taxon>Fusarium solani species complex</taxon>
    </lineage>
</organism>
<keyword evidence="2" id="KW-1185">Reference proteome</keyword>
<comment type="caution">
    <text evidence="1">The sequence shown here is derived from an EMBL/GenBank/DDBJ whole genome shotgun (WGS) entry which is preliminary data.</text>
</comment>
<dbReference type="EMBL" id="NKCI01000178">
    <property type="protein sequence ID" value="RSL49528.1"/>
    <property type="molecule type" value="Genomic_DNA"/>
</dbReference>
<name>A0A428P905_9HYPO</name>